<comment type="caution">
    <text evidence="1">The sequence shown here is derived from an EMBL/GenBank/DDBJ whole genome shotgun (WGS) entry which is preliminary data.</text>
</comment>
<dbReference type="Proteomes" id="UP000245206">
    <property type="component" value="Unassembled WGS sequence"/>
</dbReference>
<dbReference type="EMBL" id="BFAZ01000005">
    <property type="protein sequence ID" value="GBF41542.1"/>
    <property type="molecule type" value="Genomic_DNA"/>
</dbReference>
<evidence type="ECO:0000313" key="1">
    <source>
        <dbReference type="EMBL" id="GBF41542.1"/>
    </source>
</evidence>
<organism evidence="1 2">
    <name type="scientific">Leptospira ellinghausenii</name>
    <dbReference type="NCBI Taxonomy" id="1917822"/>
    <lineage>
        <taxon>Bacteria</taxon>
        <taxon>Pseudomonadati</taxon>
        <taxon>Spirochaetota</taxon>
        <taxon>Spirochaetia</taxon>
        <taxon>Leptospirales</taxon>
        <taxon>Leptospiraceae</taxon>
        <taxon>Leptospira</taxon>
    </lineage>
</organism>
<keyword evidence="2" id="KW-1185">Reference proteome</keyword>
<dbReference type="AlphaFoldDB" id="A0A2P2DA75"/>
<proteinExistence type="predicted"/>
<evidence type="ECO:0000313" key="2">
    <source>
        <dbReference type="Proteomes" id="UP000245206"/>
    </source>
</evidence>
<sequence>MWKLWKAFKEKSEIKDRVLDYKKKEKMILYAKQLCSVSNKKSKITIILSSYETKNIKYAPIYVATH</sequence>
<name>A0A2P2DA75_9LEPT</name>
<gene>
    <name evidence="1" type="ORF">LPTSP2_08190</name>
</gene>
<reference evidence="2" key="1">
    <citation type="journal article" date="2019" name="Microbiol. Immunol.">
        <title>Molecular and phenotypic characterization of Leptospira johnsonii sp. nov., Leptospira ellinghausenii sp. nov. and Leptospira ryugenii sp. nov. isolated from soil and water in Japan.</title>
        <authorList>
            <person name="Masuzawa T."/>
            <person name="Saito M."/>
            <person name="Nakao R."/>
            <person name="Nikaido Y."/>
            <person name="Matsumoto M."/>
            <person name="Ogawa M."/>
            <person name="Yokoyama M."/>
            <person name="Hidaka Y."/>
            <person name="Tomita J."/>
            <person name="Sakakibara K."/>
            <person name="Suzuki K."/>
            <person name="Yasuda S."/>
            <person name="Sato H."/>
            <person name="Yamaguchi M."/>
            <person name="Yoshida S.I."/>
            <person name="Koizumi N."/>
            <person name="Kawamura Y."/>
        </authorList>
    </citation>
    <scope>NUCLEOTIDE SEQUENCE [LARGE SCALE GENOMIC DNA]</scope>
    <source>
        <strain evidence="2">E18</strain>
    </source>
</reference>
<protein>
    <submittedName>
        <fullName evidence="1">Uncharacterized protein</fullName>
    </submittedName>
</protein>
<accession>A0A2P2DA75</accession>